<feature type="transmembrane region" description="Helical" evidence="2">
    <location>
        <begin position="44"/>
        <end position="75"/>
    </location>
</feature>
<dbReference type="Pfam" id="PF10112">
    <property type="entry name" value="Halogen_Hydrol"/>
    <property type="match status" value="1"/>
</dbReference>
<dbReference type="EMBL" id="PVTT01000001">
    <property type="protein sequence ID" value="PRY94543.1"/>
    <property type="molecule type" value="Genomic_DNA"/>
</dbReference>
<protein>
    <submittedName>
        <fullName evidence="3">5-bromo-4-chloroindolyl phosphate hydrolysis protein</fullName>
    </submittedName>
</protein>
<name>A0A2T0X6J3_9RHOB</name>
<dbReference type="AlphaFoldDB" id="A0A2T0X6J3"/>
<keyword evidence="2" id="KW-1133">Transmembrane helix</keyword>
<evidence type="ECO:0000313" key="4">
    <source>
        <dbReference type="Proteomes" id="UP000238801"/>
    </source>
</evidence>
<proteinExistence type="predicted"/>
<dbReference type="OrthoDB" id="7375296at2"/>
<evidence type="ECO:0000256" key="2">
    <source>
        <dbReference type="SAM" id="Phobius"/>
    </source>
</evidence>
<dbReference type="InterPro" id="IPR018770">
    <property type="entry name" value="ChloroindolylP_hydrolase"/>
</dbReference>
<keyword evidence="4" id="KW-1185">Reference proteome</keyword>
<feature type="transmembrane region" description="Helical" evidence="2">
    <location>
        <begin position="121"/>
        <end position="139"/>
    </location>
</feature>
<keyword evidence="2" id="KW-0472">Membrane</keyword>
<reference evidence="3 4" key="1">
    <citation type="submission" date="2018-03" db="EMBL/GenBank/DDBJ databases">
        <title>Genomic Encyclopedia of Archaeal and Bacterial Type Strains, Phase II (KMG-II): from individual species to whole genera.</title>
        <authorList>
            <person name="Goeker M."/>
        </authorList>
    </citation>
    <scope>NUCLEOTIDE SEQUENCE [LARGE SCALE GENOMIC DNA]</scope>
    <source>
        <strain evidence="3 4">DSM 29318</strain>
    </source>
</reference>
<comment type="caution">
    <text evidence="3">The sequence shown here is derived from an EMBL/GenBank/DDBJ whole genome shotgun (WGS) entry which is preliminary data.</text>
</comment>
<sequence length="292" mass="30468">MARRYGGRYSPKGGGTGAPDAPSLPELRQGPVGLRANLLWVPPAVLTLTAFLSGGAALLGGLAGAGLLFLCAWLTREGLQAEAAFDAREVARRPAIPRKLFGSAAAGLGVAAATVPAGAPLTGVLLGVLAAALHLAAFGPDPLRDKGAKGADALQSGRVADAVGEAEAKLAAARGRLVALRDREATERFDAFAAEAGRLFRQVEADPADYAGARKHLGVYLQAAHDATEKFVALQSRAPSPDARASYLSLLDDLRGGYAQRTETLMLDDRTGMDVEIDVLRDRLRREGIKVE</sequence>
<gene>
    <name evidence="3" type="ORF">BCF33_0134</name>
</gene>
<evidence type="ECO:0000256" key="1">
    <source>
        <dbReference type="SAM" id="MobiDB-lite"/>
    </source>
</evidence>
<evidence type="ECO:0000313" key="3">
    <source>
        <dbReference type="EMBL" id="PRY94543.1"/>
    </source>
</evidence>
<dbReference type="Proteomes" id="UP000238801">
    <property type="component" value="Unassembled WGS sequence"/>
</dbReference>
<keyword evidence="2" id="KW-0812">Transmembrane</keyword>
<feature type="region of interest" description="Disordered" evidence="1">
    <location>
        <begin position="1"/>
        <end position="26"/>
    </location>
</feature>
<organism evidence="3 4">
    <name type="scientific">Hasllibacter halocynthiae</name>
    <dbReference type="NCBI Taxonomy" id="595589"/>
    <lineage>
        <taxon>Bacteria</taxon>
        <taxon>Pseudomonadati</taxon>
        <taxon>Pseudomonadota</taxon>
        <taxon>Alphaproteobacteria</taxon>
        <taxon>Rhodobacterales</taxon>
        <taxon>Roseobacteraceae</taxon>
        <taxon>Hasllibacter</taxon>
    </lineage>
</organism>
<accession>A0A2T0X6J3</accession>
<dbReference type="RefSeq" id="WP_106159035.1">
    <property type="nucleotide sequence ID" value="NZ_PVTT01000001.1"/>
</dbReference>